<dbReference type="EMBL" id="BARV01032667">
    <property type="protein sequence ID" value="GAI36636.1"/>
    <property type="molecule type" value="Genomic_DNA"/>
</dbReference>
<dbReference type="PANTHER" id="PTHR43155:SF2">
    <property type="entry name" value="CYCLIC DI-GMP PHOSPHODIESTERASE PA4108"/>
    <property type="match status" value="1"/>
</dbReference>
<feature type="domain" description="HD-GYP" evidence="3">
    <location>
        <begin position="150"/>
        <end position="250"/>
    </location>
</feature>
<dbReference type="CDD" id="cd00077">
    <property type="entry name" value="HDc"/>
    <property type="match status" value="1"/>
</dbReference>
<sequence length="250" mass="28093">LKNAERHKLTKRDLQVSEEKFRSISDLVQDAILIMDNKGNISYWNNAAEKIFGNSAQEAFGKKLHILLVPQRYQAAYQRGFRKFKTTGQGPVIGKTLELEATRKDGTEIPIELSVSAKKFKGEWNVIGIIRDITERKKVENKLKQTSEKLRQSLGGIVEVVASTVELRDPYTAGHQRRVADLACAITTEMNLSKDRIEGIQMAGIIHDIGKISIPVEILCKPGSLNEIEFSFIKGHSKTGYDLLKDVEFP</sequence>
<protein>
    <recommendedName>
        <fullName evidence="5">PAS domain-containing protein</fullName>
    </recommendedName>
</protein>
<dbReference type="PROSITE" id="PS51832">
    <property type="entry name" value="HD_GYP"/>
    <property type="match status" value="1"/>
</dbReference>
<dbReference type="InterPro" id="IPR003607">
    <property type="entry name" value="HD/PDEase_dom"/>
</dbReference>
<dbReference type="InterPro" id="IPR035965">
    <property type="entry name" value="PAS-like_dom_sf"/>
</dbReference>
<dbReference type="Gene3D" id="1.10.3210.10">
    <property type="entry name" value="Hypothetical protein af1432"/>
    <property type="match status" value="1"/>
</dbReference>
<proteinExistence type="predicted"/>
<dbReference type="PROSITE" id="PS50113">
    <property type="entry name" value="PAC"/>
    <property type="match status" value="1"/>
</dbReference>
<dbReference type="Pfam" id="PF13426">
    <property type="entry name" value="PAS_9"/>
    <property type="match status" value="1"/>
</dbReference>
<dbReference type="CDD" id="cd00130">
    <property type="entry name" value="PAS"/>
    <property type="match status" value="1"/>
</dbReference>
<dbReference type="InterPro" id="IPR001610">
    <property type="entry name" value="PAC"/>
</dbReference>
<accession>X1P2G4</accession>
<dbReference type="SMART" id="SM00086">
    <property type="entry name" value="PAC"/>
    <property type="match status" value="1"/>
</dbReference>
<dbReference type="SUPFAM" id="SSF55785">
    <property type="entry name" value="PYP-like sensor domain (PAS domain)"/>
    <property type="match status" value="1"/>
</dbReference>
<name>X1P2G4_9ZZZZ</name>
<feature type="domain" description="PAS" evidence="1">
    <location>
        <begin position="17"/>
        <end position="64"/>
    </location>
</feature>
<dbReference type="SMART" id="SM00091">
    <property type="entry name" value="PAS"/>
    <property type="match status" value="1"/>
</dbReference>
<comment type="caution">
    <text evidence="4">The sequence shown here is derived from an EMBL/GenBank/DDBJ whole genome shotgun (WGS) entry which is preliminary data.</text>
</comment>
<feature type="domain" description="PAC" evidence="2">
    <location>
        <begin position="95"/>
        <end position="145"/>
    </location>
</feature>
<evidence type="ECO:0008006" key="5">
    <source>
        <dbReference type="Google" id="ProtNLM"/>
    </source>
</evidence>
<gene>
    <name evidence="4" type="ORF">S06H3_51477</name>
</gene>
<evidence type="ECO:0000259" key="3">
    <source>
        <dbReference type="PROSITE" id="PS51832"/>
    </source>
</evidence>
<dbReference type="Pfam" id="PF13487">
    <property type="entry name" value="HD_5"/>
    <property type="match status" value="1"/>
</dbReference>
<reference evidence="4" key="1">
    <citation type="journal article" date="2014" name="Front. Microbiol.">
        <title>High frequency of phylogenetically diverse reductive dehalogenase-homologous genes in deep subseafloor sedimentary metagenomes.</title>
        <authorList>
            <person name="Kawai M."/>
            <person name="Futagami T."/>
            <person name="Toyoda A."/>
            <person name="Takaki Y."/>
            <person name="Nishi S."/>
            <person name="Hori S."/>
            <person name="Arai W."/>
            <person name="Tsubouchi T."/>
            <person name="Morono Y."/>
            <person name="Uchiyama I."/>
            <person name="Ito T."/>
            <person name="Fujiyama A."/>
            <person name="Inagaki F."/>
            <person name="Takami H."/>
        </authorList>
    </citation>
    <scope>NUCLEOTIDE SEQUENCE</scope>
    <source>
        <strain evidence="4">Expedition CK06-06</strain>
    </source>
</reference>
<dbReference type="InterPro" id="IPR000700">
    <property type="entry name" value="PAS-assoc_C"/>
</dbReference>
<evidence type="ECO:0000259" key="2">
    <source>
        <dbReference type="PROSITE" id="PS50113"/>
    </source>
</evidence>
<dbReference type="PROSITE" id="PS50112">
    <property type="entry name" value="PAS"/>
    <property type="match status" value="1"/>
</dbReference>
<evidence type="ECO:0000259" key="1">
    <source>
        <dbReference type="PROSITE" id="PS50112"/>
    </source>
</evidence>
<dbReference type="InterPro" id="IPR037522">
    <property type="entry name" value="HD_GYP_dom"/>
</dbReference>
<dbReference type="PANTHER" id="PTHR43155">
    <property type="entry name" value="CYCLIC DI-GMP PHOSPHODIESTERASE PA4108-RELATED"/>
    <property type="match status" value="1"/>
</dbReference>
<dbReference type="AlphaFoldDB" id="X1P2G4"/>
<dbReference type="NCBIfam" id="TIGR00229">
    <property type="entry name" value="sensory_box"/>
    <property type="match status" value="1"/>
</dbReference>
<dbReference type="InterPro" id="IPR000014">
    <property type="entry name" value="PAS"/>
</dbReference>
<organism evidence="4">
    <name type="scientific">marine sediment metagenome</name>
    <dbReference type="NCBI Taxonomy" id="412755"/>
    <lineage>
        <taxon>unclassified sequences</taxon>
        <taxon>metagenomes</taxon>
        <taxon>ecological metagenomes</taxon>
    </lineage>
</organism>
<dbReference type="Gene3D" id="3.30.450.20">
    <property type="entry name" value="PAS domain"/>
    <property type="match status" value="1"/>
</dbReference>
<feature type="non-terminal residue" evidence="4">
    <location>
        <position position="250"/>
    </location>
</feature>
<dbReference type="SUPFAM" id="SSF109604">
    <property type="entry name" value="HD-domain/PDEase-like"/>
    <property type="match status" value="1"/>
</dbReference>
<feature type="non-terminal residue" evidence="4">
    <location>
        <position position="1"/>
    </location>
</feature>
<evidence type="ECO:0000313" key="4">
    <source>
        <dbReference type="EMBL" id="GAI36636.1"/>
    </source>
</evidence>